<proteinExistence type="predicted"/>
<reference evidence="3" key="1">
    <citation type="submission" date="2014-12" db="EMBL/GenBank/DDBJ databases">
        <authorList>
            <person name="Salcher M.M."/>
        </authorList>
    </citation>
    <scope>NUCLEOTIDE SEQUENCE [LARGE SCALE GENOMIC DNA]</scope>
    <source>
        <strain evidence="3">MMS-10A-171</strain>
    </source>
</reference>
<dbReference type="AlphaFoldDB" id="A0A0B7J1A8"/>
<dbReference type="SUPFAM" id="SSF57997">
    <property type="entry name" value="Tropomyosin"/>
    <property type="match status" value="1"/>
</dbReference>
<keyword evidence="3" id="KW-1185">Reference proteome</keyword>
<evidence type="ECO:0000313" key="3">
    <source>
        <dbReference type="Proteomes" id="UP000056322"/>
    </source>
</evidence>
<organism evidence="2 3">
    <name type="scientific">Candidatus Methylopumilus turicensis</name>
    <dbReference type="NCBI Taxonomy" id="1581680"/>
    <lineage>
        <taxon>Bacteria</taxon>
        <taxon>Pseudomonadati</taxon>
        <taxon>Pseudomonadota</taxon>
        <taxon>Betaproteobacteria</taxon>
        <taxon>Nitrosomonadales</taxon>
        <taxon>Methylophilaceae</taxon>
        <taxon>Candidatus Methylopumilus</taxon>
    </lineage>
</organism>
<dbReference type="KEGG" id="mbac:BN1209_1394"/>
<dbReference type="HOGENOM" id="CLU_2106056_0_0_4"/>
<name>A0A0B7J1A8_9PROT</name>
<dbReference type="EMBL" id="LN794158">
    <property type="protein sequence ID" value="CEN56433.1"/>
    <property type="molecule type" value="Genomic_DNA"/>
</dbReference>
<dbReference type="Proteomes" id="UP000056322">
    <property type="component" value="Chromosome 1"/>
</dbReference>
<dbReference type="Gene3D" id="1.20.120.330">
    <property type="entry name" value="Nucleotidyltransferases domain 2"/>
    <property type="match status" value="1"/>
</dbReference>
<evidence type="ECO:0000256" key="1">
    <source>
        <dbReference type="SAM" id="Coils"/>
    </source>
</evidence>
<accession>A0A0B7J1A8</accession>
<gene>
    <name evidence="2" type="ORF">BN1209_1394</name>
</gene>
<keyword evidence="1" id="KW-0175">Coiled coil</keyword>
<feature type="coiled-coil region" evidence="1">
    <location>
        <begin position="36"/>
        <end position="84"/>
    </location>
</feature>
<sequence length="115" mass="13412">MQVINLMKHKKESLSAIMIFAILLSFTNFNVIAKDLSDEKYQVRMAQKEYDKANQDYETLSGTIKELEKRIAQQNQQLDALKKSLPVKEGRLNQAQKILEEKQLVLDKAWDENKK</sequence>
<dbReference type="RefSeq" id="WP_045751527.1">
    <property type="nucleotide sequence ID" value="NZ_LN794158.1"/>
</dbReference>
<protein>
    <submittedName>
        <fullName evidence="2">Uncharacterized protein</fullName>
    </submittedName>
</protein>
<evidence type="ECO:0000313" key="2">
    <source>
        <dbReference type="EMBL" id="CEN56433.1"/>
    </source>
</evidence>